<sequence>SLESSGLFGAAQATVGTVQSQSQGSFNLKLYPQILPHGGFGGGGLRSLSCSLMFDYGAANDYSIMSPLFSAGSQFGLEKLNQNIGGGFGQLHMPSLLHQQIHGQQPVLSRNNSGWAVDASIPSPIPLVPGAGAPAPLNMALAALGGTSLLQSSPMSPWLNR</sequence>
<name>A0A4P9Z9R3_9ASCO</name>
<gene>
    <name evidence="1" type="ORF">METBISCDRAFT_29088</name>
</gene>
<dbReference type="EMBL" id="ML004889">
    <property type="protein sequence ID" value="RKP28530.1"/>
    <property type="molecule type" value="Genomic_DNA"/>
</dbReference>
<dbReference type="AlphaFoldDB" id="A0A4P9Z9R3"/>
<keyword evidence="2" id="KW-1185">Reference proteome</keyword>
<organism evidence="1 2">
    <name type="scientific">Metschnikowia bicuspidata</name>
    <dbReference type="NCBI Taxonomy" id="27322"/>
    <lineage>
        <taxon>Eukaryota</taxon>
        <taxon>Fungi</taxon>
        <taxon>Dikarya</taxon>
        <taxon>Ascomycota</taxon>
        <taxon>Saccharomycotina</taxon>
        <taxon>Pichiomycetes</taxon>
        <taxon>Metschnikowiaceae</taxon>
        <taxon>Metschnikowia</taxon>
    </lineage>
</organism>
<evidence type="ECO:0000313" key="2">
    <source>
        <dbReference type="Proteomes" id="UP000268321"/>
    </source>
</evidence>
<accession>A0A4P9Z9R3</accession>
<dbReference type="Proteomes" id="UP000268321">
    <property type="component" value="Unassembled WGS sequence"/>
</dbReference>
<evidence type="ECO:0000313" key="1">
    <source>
        <dbReference type="EMBL" id="RKP28530.1"/>
    </source>
</evidence>
<reference evidence="2" key="1">
    <citation type="journal article" date="2018" name="Nat. Microbiol.">
        <title>Leveraging single-cell genomics to expand the fungal tree of life.</title>
        <authorList>
            <person name="Ahrendt S.R."/>
            <person name="Quandt C.A."/>
            <person name="Ciobanu D."/>
            <person name="Clum A."/>
            <person name="Salamov A."/>
            <person name="Andreopoulos B."/>
            <person name="Cheng J.F."/>
            <person name="Woyke T."/>
            <person name="Pelin A."/>
            <person name="Henrissat B."/>
            <person name="Reynolds N.K."/>
            <person name="Benny G.L."/>
            <person name="Smith M.E."/>
            <person name="James T.Y."/>
            <person name="Grigoriev I.V."/>
        </authorList>
    </citation>
    <scope>NUCLEOTIDE SEQUENCE [LARGE SCALE GENOMIC DNA]</scope>
    <source>
        <strain evidence="2">Baker2002</strain>
    </source>
</reference>
<proteinExistence type="predicted"/>
<feature type="non-terminal residue" evidence="1">
    <location>
        <position position="1"/>
    </location>
</feature>
<protein>
    <submittedName>
        <fullName evidence="1">Uncharacterized protein</fullName>
    </submittedName>
</protein>
<feature type="non-terminal residue" evidence="1">
    <location>
        <position position="161"/>
    </location>
</feature>